<evidence type="ECO:0000313" key="17">
    <source>
        <dbReference type="Proteomes" id="UP000076603"/>
    </source>
</evidence>
<dbReference type="EC" id="5.1.3.3" evidence="6 12"/>
<evidence type="ECO:0000256" key="15">
    <source>
        <dbReference type="PIRSR" id="PIRSR005096-3"/>
    </source>
</evidence>
<evidence type="ECO:0000256" key="7">
    <source>
        <dbReference type="ARBA" id="ARBA00014165"/>
    </source>
</evidence>
<dbReference type="SUPFAM" id="SSF74650">
    <property type="entry name" value="Galactose mutarotase-like"/>
    <property type="match status" value="1"/>
</dbReference>
<dbReference type="InterPro" id="IPR015443">
    <property type="entry name" value="Aldose_1-epimerase"/>
</dbReference>
<dbReference type="AlphaFoldDB" id="A0A162S9Z6"/>
<feature type="binding site" evidence="15">
    <location>
        <begin position="180"/>
        <end position="182"/>
    </location>
    <ligand>
        <name>beta-D-galactose</name>
        <dbReference type="ChEBI" id="CHEBI:27667"/>
    </ligand>
</feature>
<dbReference type="GO" id="GO:0004034">
    <property type="term" value="F:aldose 1-epimerase activity"/>
    <property type="evidence" value="ECO:0007669"/>
    <property type="project" value="UniProtKB-EC"/>
</dbReference>
<feature type="active site" description="Proton donor" evidence="13">
    <location>
        <position position="180"/>
    </location>
</feature>
<comment type="subunit">
    <text evidence="5">Monomer.</text>
</comment>
<dbReference type="PATRIC" id="fig|1121326.3.peg.3922"/>
<protein>
    <recommendedName>
        <fullName evidence="7 12">Aldose 1-epimerase</fullName>
        <ecNumber evidence="6 12">5.1.3.3</ecNumber>
    </recommendedName>
</protein>
<comment type="similarity">
    <text evidence="4 12">Belongs to the aldose epimerase family.</text>
</comment>
<dbReference type="PANTHER" id="PTHR10091:SF0">
    <property type="entry name" value="GALACTOSE MUTAROTASE"/>
    <property type="match status" value="1"/>
</dbReference>
<evidence type="ECO:0000256" key="6">
    <source>
        <dbReference type="ARBA" id="ARBA00013185"/>
    </source>
</evidence>
<comment type="subcellular location">
    <subcellularLocation>
        <location evidence="2">Cytoplasm</location>
    </subcellularLocation>
</comment>
<evidence type="ECO:0000256" key="1">
    <source>
        <dbReference type="ARBA" id="ARBA00001614"/>
    </source>
</evidence>
<dbReference type="EMBL" id="LWAE01000004">
    <property type="protein sequence ID" value="KZL90964.1"/>
    <property type="molecule type" value="Genomic_DNA"/>
</dbReference>
<evidence type="ECO:0000256" key="2">
    <source>
        <dbReference type="ARBA" id="ARBA00004496"/>
    </source>
</evidence>
<keyword evidence="11 12" id="KW-0119">Carbohydrate metabolism</keyword>
<dbReference type="Proteomes" id="UP000076603">
    <property type="component" value="Unassembled WGS sequence"/>
</dbReference>
<dbReference type="GO" id="GO:0005737">
    <property type="term" value="C:cytoplasm"/>
    <property type="evidence" value="ECO:0007669"/>
    <property type="project" value="UniProtKB-SubCell"/>
</dbReference>
<comment type="pathway">
    <text evidence="3 12">Carbohydrate metabolism; hexose metabolism.</text>
</comment>
<dbReference type="NCBIfam" id="NF008277">
    <property type="entry name" value="PRK11055.1"/>
    <property type="match status" value="1"/>
</dbReference>
<evidence type="ECO:0000256" key="5">
    <source>
        <dbReference type="ARBA" id="ARBA00011245"/>
    </source>
</evidence>
<dbReference type="InterPro" id="IPR014718">
    <property type="entry name" value="GH-type_carb-bd"/>
</dbReference>
<dbReference type="STRING" id="1121326.CLMAG_38750"/>
<dbReference type="InterPro" id="IPR008183">
    <property type="entry name" value="Aldose_1/G6P_1-epimerase"/>
</dbReference>
<dbReference type="PANTHER" id="PTHR10091">
    <property type="entry name" value="ALDOSE-1-EPIMERASE"/>
    <property type="match status" value="1"/>
</dbReference>
<organism evidence="16 17">
    <name type="scientific">Clostridium magnum DSM 2767</name>
    <dbReference type="NCBI Taxonomy" id="1121326"/>
    <lineage>
        <taxon>Bacteria</taxon>
        <taxon>Bacillati</taxon>
        <taxon>Bacillota</taxon>
        <taxon>Clostridia</taxon>
        <taxon>Eubacteriales</taxon>
        <taxon>Clostridiaceae</taxon>
        <taxon>Clostridium</taxon>
    </lineage>
</organism>
<evidence type="ECO:0000313" key="16">
    <source>
        <dbReference type="EMBL" id="KZL90964.1"/>
    </source>
</evidence>
<comment type="catalytic activity">
    <reaction evidence="1 12">
        <text>alpha-D-glucose = beta-D-glucose</text>
        <dbReference type="Rhea" id="RHEA:10264"/>
        <dbReference type="ChEBI" id="CHEBI:15903"/>
        <dbReference type="ChEBI" id="CHEBI:17925"/>
        <dbReference type="EC" id="5.1.3.3"/>
    </reaction>
</comment>
<evidence type="ECO:0000256" key="12">
    <source>
        <dbReference type="PIRNR" id="PIRNR005096"/>
    </source>
</evidence>
<dbReference type="OrthoDB" id="9779408at2"/>
<dbReference type="RefSeq" id="WP_066626055.1">
    <property type="nucleotide sequence ID" value="NZ_FQXL01000042.1"/>
</dbReference>
<evidence type="ECO:0000256" key="11">
    <source>
        <dbReference type="ARBA" id="ARBA00023277"/>
    </source>
</evidence>
<dbReference type="PIRSF" id="PIRSF005096">
    <property type="entry name" value="GALM"/>
    <property type="match status" value="1"/>
</dbReference>
<keyword evidence="9" id="KW-0597">Phosphoprotein</keyword>
<dbReference type="UniPathway" id="UPA00242"/>
<name>A0A162S9Z6_9CLOT</name>
<dbReference type="InterPro" id="IPR047215">
    <property type="entry name" value="Galactose_mutarotase-like"/>
</dbReference>
<keyword evidence="10 12" id="KW-0413">Isomerase</keyword>
<keyword evidence="17" id="KW-1185">Reference proteome</keyword>
<accession>A0A162S9Z6</accession>
<evidence type="ECO:0000256" key="10">
    <source>
        <dbReference type="ARBA" id="ARBA00023235"/>
    </source>
</evidence>
<evidence type="ECO:0000256" key="4">
    <source>
        <dbReference type="ARBA" id="ARBA00006206"/>
    </source>
</evidence>
<feature type="binding site" evidence="15">
    <location>
        <begin position="80"/>
        <end position="81"/>
    </location>
    <ligand>
        <name>beta-D-galactose</name>
        <dbReference type="ChEBI" id="CHEBI:27667"/>
    </ligand>
</feature>
<gene>
    <name evidence="16" type="primary">mro</name>
    <name evidence="16" type="ORF">CLMAG_38750</name>
</gene>
<dbReference type="InterPro" id="IPR018052">
    <property type="entry name" value="Ald1_epimerase_CS"/>
</dbReference>
<feature type="active site" description="Proton acceptor" evidence="13">
    <location>
        <position position="317"/>
    </location>
</feature>
<keyword evidence="8" id="KW-0963">Cytoplasm</keyword>
<proteinExistence type="inferred from homology"/>
<dbReference type="PROSITE" id="PS00545">
    <property type="entry name" value="ALDOSE_1_EPIMERASE"/>
    <property type="match status" value="1"/>
</dbReference>
<evidence type="ECO:0000256" key="14">
    <source>
        <dbReference type="PIRSR" id="PIRSR005096-2"/>
    </source>
</evidence>
<evidence type="ECO:0000256" key="8">
    <source>
        <dbReference type="ARBA" id="ARBA00022490"/>
    </source>
</evidence>
<evidence type="ECO:0000256" key="3">
    <source>
        <dbReference type="ARBA" id="ARBA00005028"/>
    </source>
</evidence>
<feature type="binding site" evidence="14">
    <location>
        <position position="252"/>
    </location>
    <ligand>
        <name>beta-D-galactose</name>
        <dbReference type="ChEBI" id="CHEBI:27667"/>
    </ligand>
</feature>
<reference evidence="16 17" key="1">
    <citation type="submission" date="2016-04" db="EMBL/GenBank/DDBJ databases">
        <title>Genome sequence of Clostridium magnum DSM 2767.</title>
        <authorList>
            <person name="Poehlein A."/>
            <person name="Uhlig R."/>
            <person name="Fischer R."/>
            <person name="Bahl H."/>
            <person name="Daniel R."/>
        </authorList>
    </citation>
    <scope>NUCLEOTIDE SEQUENCE [LARGE SCALE GENOMIC DNA]</scope>
    <source>
        <strain evidence="16 17">DSM 2767</strain>
    </source>
</reference>
<dbReference type="InterPro" id="IPR011013">
    <property type="entry name" value="Gal_mutarotase_sf_dom"/>
</dbReference>
<dbReference type="Gene3D" id="2.70.98.10">
    <property type="match status" value="1"/>
</dbReference>
<dbReference type="GO" id="GO:0030246">
    <property type="term" value="F:carbohydrate binding"/>
    <property type="evidence" value="ECO:0007669"/>
    <property type="project" value="InterPro"/>
</dbReference>
<dbReference type="Pfam" id="PF01263">
    <property type="entry name" value="Aldose_epim"/>
    <property type="match status" value="1"/>
</dbReference>
<comment type="caution">
    <text evidence="16">The sequence shown here is derived from an EMBL/GenBank/DDBJ whole genome shotgun (WGS) entry which is preliminary data.</text>
</comment>
<evidence type="ECO:0000256" key="9">
    <source>
        <dbReference type="ARBA" id="ARBA00022553"/>
    </source>
</evidence>
<evidence type="ECO:0000256" key="13">
    <source>
        <dbReference type="PIRSR" id="PIRSR005096-1"/>
    </source>
</evidence>
<sequence>MGITRSFYGKTLEGKDVDIFKLSNNNGMVAEISNYGGVVVSLMAPDKNGKIDDVVLGYDKLEGYIKGKCFFGAIIGRHANRIQDASFEINGKVYNVTKNEGENQLHGGLIGFDKVVWDAEIVKKGEDECLQLSYTSKDGEEGYPGNLDVKVIYALTNDNALSIEYFAVSDKDTVVNLTNHSYFNLSGHGSGDILKHQLIIDADKFTVNDKESLPTGKVRDVKGSPMDFTTLKSVESGIFSECEQITFGHGYDHNWVLKVSGQKPEKAAEVFDPSSGRVMEVYTTKPGVQFYSGNYVDESESCKDGATYGKNSGLCLETQYFPNALKHKHFPSPILKAGEEYKHTTIYKFLNR</sequence>
<dbReference type="GO" id="GO:0033499">
    <property type="term" value="P:galactose catabolic process via UDP-galactose, Leloir pathway"/>
    <property type="evidence" value="ECO:0007669"/>
    <property type="project" value="TreeGrafter"/>
</dbReference>
<dbReference type="CDD" id="cd09019">
    <property type="entry name" value="galactose_mutarotase_like"/>
    <property type="match status" value="1"/>
</dbReference>
<dbReference type="GO" id="GO:0006006">
    <property type="term" value="P:glucose metabolic process"/>
    <property type="evidence" value="ECO:0007669"/>
    <property type="project" value="TreeGrafter"/>
</dbReference>
<dbReference type="FunFam" id="2.70.98.10:FF:000003">
    <property type="entry name" value="Aldose 1-epimerase"/>
    <property type="match status" value="1"/>
</dbReference>